<dbReference type="ExpressionAtlas" id="A0A5S9XH25">
    <property type="expression patterns" value="baseline"/>
</dbReference>
<dbReference type="Proteomes" id="UP000434276">
    <property type="component" value="Unassembled WGS sequence"/>
</dbReference>
<accession>A0A5S9XH25</accession>
<organism evidence="1 2">
    <name type="scientific">Arabidopsis thaliana</name>
    <name type="common">Mouse-ear cress</name>
    <dbReference type="NCBI Taxonomy" id="3702"/>
    <lineage>
        <taxon>Eukaryota</taxon>
        <taxon>Viridiplantae</taxon>
        <taxon>Streptophyta</taxon>
        <taxon>Embryophyta</taxon>
        <taxon>Tracheophyta</taxon>
        <taxon>Spermatophyta</taxon>
        <taxon>Magnoliopsida</taxon>
        <taxon>eudicotyledons</taxon>
        <taxon>Gunneridae</taxon>
        <taxon>Pentapetalae</taxon>
        <taxon>rosids</taxon>
        <taxon>malvids</taxon>
        <taxon>Brassicales</taxon>
        <taxon>Brassicaceae</taxon>
        <taxon>Camelineae</taxon>
        <taxon>Arabidopsis</taxon>
    </lineage>
</organism>
<gene>
    <name evidence="1" type="ORF">C24_LOCUS14407</name>
</gene>
<reference evidence="1 2" key="1">
    <citation type="submission" date="2019-12" db="EMBL/GenBank/DDBJ databases">
        <authorList>
            <person name="Jiao W.-B."/>
            <person name="Schneeberger K."/>
        </authorList>
    </citation>
    <scope>NUCLEOTIDE SEQUENCE [LARGE SCALE GENOMIC DNA]</scope>
    <source>
        <strain evidence="2">cv. C24</strain>
    </source>
</reference>
<proteinExistence type="predicted"/>
<sequence>MSSMETQKIKASFISLRSEKIWLFEKTDLRIKGRITVKTASSMEAKGLICGLPAKNVIPRLRQQPQQPQQQANNN</sequence>
<evidence type="ECO:0000313" key="1">
    <source>
        <dbReference type="EMBL" id="CAA0384216.1"/>
    </source>
</evidence>
<name>A0A5S9XH25_ARATH</name>
<dbReference type="AlphaFoldDB" id="A0A5S9XH25"/>
<protein>
    <submittedName>
        <fullName evidence="1">Uncharacterized protein</fullName>
    </submittedName>
</protein>
<evidence type="ECO:0000313" key="2">
    <source>
        <dbReference type="Proteomes" id="UP000434276"/>
    </source>
</evidence>
<dbReference type="EMBL" id="CACSHJ010000089">
    <property type="protein sequence ID" value="CAA0384216.1"/>
    <property type="molecule type" value="Genomic_DNA"/>
</dbReference>